<organism evidence="1 2">
    <name type="scientific">Fontimonas thermophila</name>
    <dbReference type="NCBI Taxonomy" id="1076937"/>
    <lineage>
        <taxon>Bacteria</taxon>
        <taxon>Pseudomonadati</taxon>
        <taxon>Pseudomonadota</taxon>
        <taxon>Gammaproteobacteria</taxon>
        <taxon>Nevskiales</taxon>
        <taxon>Nevskiaceae</taxon>
        <taxon>Fontimonas</taxon>
    </lineage>
</organism>
<protein>
    <submittedName>
        <fullName evidence="1">Uncharacterized conserved protein, DUF1800 family</fullName>
    </submittedName>
</protein>
<reference evidence="1 2" key="1">
    <citation type="submission" date="2016-10" db="EMBL/GenBank/DDBJ databases">
        <authorList>
            <person name="de Groot N.N."/>
        </authorList>
    </citation>
    <scope>NUCLEOTIDE SEQUENCE [LARGE SCALE GENOMIC DNA]</scope>
    <source>
        <strain evidence="1 2">DSM 23609</strain>
    </source>
</reference>
<dbReference type="EMBL" id="FOOC01000003">
    <property type="protein sequence ID" value="SFF40600.1"/>
    <property type="molecule type" value="Genomic_DNA"/>
</dbReference>
<dbReference type="STRING" id="1076937.SAMN04488120_103269"/>
<sequence length="408" mass="45301">MQDSPSIAKQLMTTAEAVQRRAEMIAGSRVKTAAGLAAQAQRREAYRNVIALELQYRLERALAAADPFDEALLRFWSNHFAVSTDKALIGWLAGPYEREALRPHLAGRFESLAWAAVTHPAMLLYLDNAQSVGPRSKAAQAHPRSGLNENLARELLELHTLGVRSGYTQADVVELAKVLTGWRLFEREGRWYAGFDATAHEPGPKTILGKTYAESGAQELEAVLADLARHPAARRFICSKLARHFLADDPPQPAVDRLVAAWGDAGDLAAVNAVLRHLLEDPERIPVKLRTPEELVIAALRAVPQLRMDARAAYRAIRQMGQIVWKPPSPAGWPDTAAEWLGPDAMWKRVEWANQWSMRVHGEIDVRALAKTLFGARLSEHTEQQIHGAESQAQALALLFVSPEFQRR</sequence>
<dbReference type="Proteomes" id="UP000199771">
    <property type="component" value="Unassembled WGS sequence"/>
</dbReference>
<proteinExistence type="predicted"/>
<dbReference type="AlphaFoldDB" id="A0A1I2IG40"/>
<dbReference type="Pfam" id="PF08811">
    <property type="entry name" value="DUF1800"/>
    <property type="match status" value="1"/>
</dbReference>
<dbReference type="InterPro" id="IPR014917">
    <property type="entry name" value="DUF1800"/>
</dbReference>
<dbReference type="RefSeq" id="WP_091532402.1">
    <property type="nucleotide sequence ID" value="NZ_FOOC01000003.1"/>
</dbReference>
<name>A0A1I2IG40_9GAMM</name>
<evidence type="ECO:0000313" key="1">
    <source>
        <dbReference type="EMBL" id="SFF40600.1"/>
    </source>
</evidence>
<keyword evidence="2" id="KW-1185">Reference proteome</keyword>
<gene>
    <name evidence="1" type="ORF">SAMN04488120_103269</name>
</gene>
<accession>A0A1I2IG40</accession>
<dbReference type="OrthoDB" id="9772295at2"/>
<evidence type="ECO:0000313" key="2">
    <source>
        <dbReference type="Proteomes" id="UP000199771"/>
    </source>
</evidence>